<gene>
    <name evidence="4" type="ORF">L2764_12840</name>
</gene>
<keyword evidence="5" id="KW-1185">Reference proteome</keyword>
<dbReference type="Proteomes" id="UP001203423">
    <property type="component" value="Unassembled WGS sequence"/>
</dbReference>
<dbReference type="Pfam" id="PF13432">
    <property type="entry name" value="TPR_16"/>
    <property type="match status" value="1"/>
</dbReference>
<name>A0ABT0LCX6_9GAMM</name>
<dbReference type="InterPro" id="IPR019734">
    <property type="entry name" value="TPR_rpt"/>
</dbReference>
<dbReference type="SMART" id="SM00028">
    <property type="entry name" value="TPR"/>
    <property type="match status" value="2"/>
</dbReference>
<evidence type="ECO:0000313" key="5">
    <source>
        <dbReference type="Proteomes" id="UP001203423"/>
    </source>
</evidence>
<sequence>MSALILLILSFHCWSVEQDWSASYLFESQGLYDKAIEAIRLPETELNGSSLVVNIDMQQFQNGNKAETVEWVSQMESILSTYEFTLMRIAWLHYQKRDYSQSIDEYRKVIKLNPESIDAQIALLSPLSRLNRWKEVAMVSCQVIESSPLSYQAHLFLMQAREKNKNWTALEDEARILIVKFPTAVDPWVYLGRALQHQHKIGDAINAYQQVLVRYPNNMEALRYLQSQS</sequence>
<dbReference type="Gene3D" id="1.25.40.10">
    <property type="entry name" value="Tetratricopeptide repeat domain"/>
    <property type="match status" value="1"/>
</dbReference>
<dbReference type="PROSITE" id="PS50005">
    <property type="entry name" value="TPR"/>
    <property type="match status" value="2"/>
</dbReference>
<dbReference type="PANTHER" id="PTHR44943">
    <property type="entry name" value="CELLULOSE SYNTHASE OPERON PROTEIN C"/>
    <property type="match status" value="1"/>
</dbReference>
<organism evidence="4 5">
    <name type="scientific">Shewanella surugensis</name>
    <dbReference type="NCBI Taxonomy" id="212020"/>
    <lineage>
        <taxon>Bacteria</taxon>
        <taxon>Pseudomonadati</taxon>
        <taxon>Pseudomonadota</taxon>
        <taxon>Gammaproteobacteria</taxon>
        <taxon>Alteromonadales</taxon>
        <taxon>Shewanellaceae</taxon>
        <taxon>Shewanella</taxon>
    </lineage>
</organism>
<protein>
    <submittedName>
        <fullName evidence="4">Tetratricopeptide repeat protein</fullName>
    </submittedName>
</protein>
<accession>A0ABT0LCX6</accession>
<feature type="repeat" description="TPR" evidence="3">
    <location>
        <begin position="185"/>
        <end position="218"/>
    </location>
</feature>
<comment type="caution">
    <text evidence="4">The sequence shown here is derived from an EMBL/GenBank/DDBJ whole genome shotgun (WGS) entry which is preliminary data.</text>
</comment>
<reference evidence="4 5" key="1">
    <citation type="submission" date="2022-01" db="EMBL/GenBank/DDBJ databases">
        <title>Whole genome-based taxonomy of the Shewanellaceae.</title>
        <authorList>
            <person name="Martin-Rodriguez A.J."/>
        </authorList>
    </citation>
    <scope>NUCLEOTIDE SEQUENCE [LARGE SCALE GENOMIC DNA]</scope>
    <source>
        <strain evidence="4 5">DSM 17177</strain>
    </source>
</reference>
<dbReference type="Pfam" id="PF13181">
    <property type="entry name" value="TPR_8"/>
    <property type="match status" value="1"/>
</dbReference>
<proteinExistence type="predicted"/>
<evidence type="ECO:0000313" key="4">
    <source>
        <dbReference type="EMBL" id="MCL1125340.1"/>
    </source>
</evidence>
<feature type="repeat" description="TPR" evidence="3">
    <location>
        <begin position="83"/>
        <end position="116"/>
    </location>
</feature>
<keyword evidence="2 3" id="KW-0802">TPR repeat</keyword>
<dbReference type="PANTHER" id="PTHR44943:SF8">
    <property type="entry name" value="TPR REPEAT-CONTAINING PROTEIN MJ0263"/>
    <property type="match status" value="1"/>
</dbReference>
<evidence type="ECO:0000256" key="1">
    <source>
        <dbReference type="ARBA" id="ARBA00022737"/>
    </source>
</evidence>
<evidence type="ECO:0000256" key="3">
    <source>
        <dbReference type="PROSITE-ProRule" id="PRU00339"/>
    </source>
</evidence>
<dbReference type="InterPro" id="IPR011990">
    <property type="entry name" value="TPR-like_helical_dom_sf"/>
</dbReference>
<dbReference type="SUPFAM" id="SSF48452">
    <property type="entry name" value="TPR-like"/>
    <property type="match status" value="2"/>
</dbReference>
<keyword evidence="1" id="KW-0677">Repeat</keyword>
<dbReference type="EMBL" id="JAKIKS010000046">
    <property type="protein sequence ID" value="MCL1125340.1"/>
    <property type="molecule type" value="Genomic_DNA"/>
</dbReference>
<dbReference type="RefSeq" id="WP_248940655.1">
    <property type="nucleotide sequence ID" value="NZ_JAKIKS010000046.1"/>
</dbReference>
<dbReference type="InterPro" id="IPR051685">
    <property type="entry name" value="Ycf3/AcsC/BcsC/TPR_MFPF"/>
</dbReference>
<evidence type="ECO:0000256" key="2">
    <source>
        <dbReference type="ARBA" id="ARBA00022803"/>
    </source>
</evidence>